<organism evidence="2 3">
    <name type="scientific">Dendrobium thyrsiflorum</name>
    <name type="common">Pinecone-like raceme dendrobium</name>
    <name type="synonym">Orchid</name>
    <dbReference type="NCBI Taxonomy" id="117978"/>
    <lineage>
        <taxon>Eukaryota</taxon>
        <taxon>Viridiplantae</taxon>
        <taxon>Streptophyta</taxon>
        <taxon>Embryophyta</taxon>
        <taxon>Tracheophyta</taxon>
        <taxon>Spermatophyta</taxon>
        <taxon>Magnoliopsida</taxon>
        <taxon>Liliopsida</taxon>
        <taxon>Asparagales</taxon>
        <taxon>Orchidaceae</taxon>
        <taxon>Epidendroideae</taxon>
        <taxon>Malaxideae</taxon>
        <taxon>Dendrobiinae</taxon>
        <taxon>Dendrobium</taxon>
    </lineage>
</organism>
<comment type="caution">
    <text evidence="2">The sequence shown here is derived from an EMBL/GenBank/DDBJ whole genome shotgun (WGS) entry which is preliminary data.</text>
</comment>
<keyword evidence="3" id="KW-1185">Reference proteome</keyword>
<protein>
    <submittedName>
        <fullName evidence="2">Uncharacterized protein</fullName>
    </submittedName>
</protein>
<sequence length="142" mass="15524">MVSGTRKTSESDCPGQKFGPGPVQAAKLAGHRRLPPAKEPAPGAGRTVAPPKGRAFATVTRSRYRSRESIKDVGPIRGCMSELCSITLTCVEEVERINQGCRTYPRLFVRALLDDVNLCEKGRENPPRMLDLSEVICQNSAR</sequence>
<dbReference type="EMBL" id="JANQDX010000008">
    <property type="protein sequence ID" value="KAL0920197.1"/>
    <property type="molecule type" value="Genomic_DNA"/>
</dbReference>
<evidence type="ECO:0000313" key="2">
    <source>
        <dbReference type="EMBL" id="KAL0920197.1"/>
    </source>
</evidence>
<evidence type="ECO:0000256" key="1">
    <source>
        <dbReference type="SAM" id="MobiDB-lite"/>
    </source>
</evidence>
<dbReference type="Proteomes" id="UP001552299">
    <property type="component" value="Unassembled WGS sequence"/>
</dbReference>
<proteinExistence type="predicted"/>
<gene>
    <name evidence="2" type="ORF">M5K25_009317</name>
</gene>
<dbReference type="AlphaFoldDB" id="A0ABD0VCF2"/>
<evidence type="ECO:0000313" key="3">
    <source>
        <dbReference type="Proteomes" id="UP001552299"/>
    </source>
</evidence>
<name>A0ABD0VCF2_DENTH</name>
<accession>A0ABD0VCF2</accession>
<feature type="region of interest" description="Disordered" evidence="1">
    <location>
        <begin position="1"/>
        <end position="61"/>
    </location>
</feature>
<reference evidence="2 3" key="1">
    <citation type="journal article" date="2024" name="Plant Biotechnol. J.">
        <title>Dendrobium thyrsiflorum genome and its molecular insights into genes involved in important horticultural traits.</title>
        <authorList>
            <person name="Chen B."/>
            <person name="Wang J.Y."/>
            <person name="Zheng P.J."/>
            <person name="Li K.L."/>
            <person name="Liang Y.M."/>
            <person name="Chen X.F."/>
            <person name="Zhang C."/>
            <person name="Zhao X."/>
            <person name="He X."/>
            <person name="Zhang G.Q."/>
            <person name="Liu Z.J."/>
            <person name="Xu Q."/>
        </authorList>
    </citation>
    <scope>NUCLEOTIDE SEQUENCE [LARGE SCALE GENOMIC DNA]</scope>
    <source>
        <strain evidence="2">GZMU011</strain>
    </source>
</reference>